<dbReference type="RefSeq" id="XP_026629783.1">
    <property type="nucleotide sequence ID" value="XM_026765236.1"/>
</dbReference>
<evidence type="ECO:0000313" key="1">
    <source>
        <dbReference type="EMBL" id="RDH36761.1"/>
    </source>
</evidence>
<reference evidence="1 2" key="1">
    <citation type="submission" date="2018-07" db="EMBL/GenBank/DDBJ databases">
        <title>The genomes of Aspergillus section Nigri reveals drivers in fungal speciation.</title>
        <authorList>
            <consortium name="DOE Joint Genome Institute"/>
            <person name="Vesth T.C."/>
            <person name="Nybo J."/>
            <person name="Theobald S."/>
            <person name="Brandl J."/>
            <person name="Frisvad J.C."/>
            <person name="Nielsen K.F."/>
            <person name="Lyhne E.K."/>
            <person name="Kogle M.E."/>
            <person name="Kuo A."/>
            <person name="Riley R."/>
            <person name="Clum A."/>
            <person name="Nolan M."/>
            <person name="Lipzen A."/>
            <person name="Salamov A."/>
            <person name="Henrissat B."/>
            <person name="Wiebenga A."/>
            <person name="De vries R.P."/>
            <person name="Grigoriev I.V."/>
            <person name="Mortensen U.H."/>
            <person name="Andersen M.R."/>
            <person name="Baker S.E."/>
        </authorList>
    </citation>
    <scope>NUCLEOTIDE SEQUENCE [LARGE SCALE GENOMIC DNA]</scope>
    <source>
        <strain evidence="1 2">CBS 139.54b</strain>
    </source>
</reference>
<proteinExistence type="predicted"/>
<evidence type="ECO:0000313" key="2">
    <source>
        <dbReference type="Proteomes" id="UP000253729"/>
    </source>
</evidence>
<keyword evidence="2" id="KW-1185">Reference proteome</keyword>
<dbReference type="EMBL" id="KZ852037">
    <property type="protein sequence ID" value="RDH36761.1"/>
    <property type="molecule type" value="Genomic_DNA"/>
</dbReference>
<protein>
    <submittedName>
        <fullName evidence="1">Uncharacterized protein</fullName>
    </submittedName>
</protein>
<name>A0A3F3QC34_9EURO</name>
<dbReference type="Proteomes" id="UP000253729">
    <property type="component" value="Unassembled WGS sequence"/>
</dbReference>
<gene>
    <name evidence="1" type="ORF">BDQ94DRAFT_138389</name>
</gene>
<accession>A0A3F3QC34</accession>
<dbReference type="AlphaFoldDB" id="A0A3F3QC34"/>
<organism evidence="1 2">
    <name type="scientific">Aspergillus welwitschiae</name>
    <dbReference type="NCBI Taxonomy" id="1341132"/>
    <lineage>
        <taxon>Eukaryota</taxon>
        <taxon>Fungi</taxon>
        <taxon>Dikarya</taxon>
        <taxon>Ascomycota</taxon>
        <taxon>Pezizomycotina</taxon>
        <taxon>Eurotiomycetes</taxon>
        <taxon>Eurotiomycetidae</taxon>
        <taxon>Eurotiales</taxon>
        <taxon>Aspergillaceae</taxon>
        <taxon>Aspergillus</taxon>
        <taxon>Aspergillus subgen. Circumdati</taxon>
    </lineage>
</organism>
<sequence length="74" mass="8186">MVPFQNAVYFCRRGSLPRGGQSLAWEAQKDIVGNGPCRDMQHVLLQGSEAPRSDIRGAENQEVSLVVLESRMAK</sequence>
<dbReference type="GeneID" id="38133592"/>